<protein>
    <submittedName>
        <fullName evidence="1">Uncharacterized protein</fullName>
    </submittedName>
</protein>
<dbReference type="AlphaFoldDB" id="A0A2U3LA88"/>
<evidence type="ECO:0000313" key="1">
    <source>
        <dbReference type="EMBL" id="SPF48808.1"/>
    </source>
</evidence>
<proteinExistence type="predicted"/>
<reference evidence="2" key="1">
    <citation type="submission" date="2018-02" db="EMBL/GenBank/DDBJ databases">
        <authorList>
            <person name="Hausmann B."/>
        </authorList>
    </citation>
    <scope>NUCLEOTIDE SEQUENCE [LARGE SCALE GENOMIC DNA]</scope>
    <source>
        <strain evidence="2">Peat soil MAG SbF1</strain>
    </source>
</reference>
<evidence type="ECO:0000313" key="2">
    <source>
        <dbReference type="Proteomes" id="UP000238916"/>
    </source>
</evidence>
<accession>A0A2U3LA88</accession>
<dbReference type="EMBL" id="OMOF01000361">
    <property type="protein sequence ID" value="SPF48808.1"/>
    <property type="molecule type" value="Genomic_DNA"/>
</dbReference>
<sequence length="46" mass="4794">MLAYEVKLRKLFRNLLNEPTVGAIVVGTASGVTSSATTGATFGVHD</sequence>
<gene>
    <name evidence="1" type="ORF">SBF1_4230002</name>
</gene>
<name>A0A2U3LA88_9FIRM</name>
<organism evidence="1 2">
    <name type="scientific">Candidatus Desulfosporosinus infrequens</name>
    <dbReference type="NCBI Taxonomy" id="2043169"/>
    <lineage>
        <taxon>Bacteria</taxon>
        <taxon>Bacillati</taxon>
        <taxon>Bacillota</taxon>
        <taxon>Clostridia</taxon>
        <taxon>Eubacteriales</taxon>
        <taxon>Desulfitobacteriaceae</taxon>
        <taxon>Desulfosporosinus</taxon>
    </lineage>
</organism>
<dbReference type="Proteomes" id="UP000238916">
    <property type="component" value="Unassembled WGS sequence"/>
</dbReference>